<dbReference type="GO" id="GO:0007094">
    <property type="term" value="P:mitotic spindle assembly checkpoint signaling"/>
    <property type="evidence" value="ECO:0007669"/>
    <property type="project" value="InterPro"/>
</dbReference>
<organism evidence="3 4">
    <name type="scientific">Arachis hypogaea</name>
    <name type="common">Peanut</name>
    <dbReference type="NCBI Taxonomy" id="3818"/>
    <lineage>
        <taxon>Eukaryota</taxon>
        <taxon>Viridiplantae</taxon>
        <taxon>Streptophyta</taxon>
        <taxon>Embryophyta</taxon>
        <taxon>Tracheophyta</taxon>
        <taxon>Spermatophyta</taxon>
        <taxon>Magnoliopsida</taxon>
        <taxon>eudicotyledons</taxon>
        <taxon>Gunneridae</taxon>
        <taxon>Pentapetalae</taxon>
        <taxon>rosids</taxon>
        <taxon>fabids</taxon>
        <taxon>Fabales</taxon>
        <taxon>Fabaceae</taxon>
        <taxon>Papilionoideae</taxon>
        <taxon>50 kb inversion clade</taxon>
        <taxon>dalbergioids sensu lato</taxon>
        <taxon>Dalbergieae</taxon>
        <taxon>Pterocarpus clade</taxon>
        <taxon>Arachis</taxon>
    </lineage>
</organism>
<proteinExistence type="predicted"/>
<dbReference type="Proteomes" id="UP000289738">
    <property type="component" value="Chromosome A10"/>
</dbReference>
<feature type="region of interest" description="Disordered" evidence="1">
    <location>
        <begin position="305"/>
        <end position="331"/>
    </location>
</feature>
<dbReference type="GO" id="GO:0051754">
    <property type="term" value="P:meiotic sister chromatid cohesion, centromeric"/>
    <property type="evidence" value="ECO:0007669"/>
    <property type="project" value="TreeGrafter"/>
</dbReference>
<dbReference type="Pfam" id="PF08311">
    <property type="entry name" value="Mad3_BUB1_I"/>
    <property type="match status" value="1"/>
</dbReference>
<dbReference type="SMART" id="SM00777">
    <property type="entry name" value="Mad3_BUB1_I"/>
    <property type="match status" value="1"/>
</dbReference>
<sequence>MSHEGMLSSIINEASNYTGKDPLLPWLRGIRKMKDSFAPEALKEKLPVLLQKCAQKFQLDRRYRNDMRYLRVWLHLMDFVDDPGELLRTMEANHIGTKRCQFYQAYALFYEKSKKYDEAERMYHLGVKNLAEPMDELQKSYDQFLQRMERRKNKRNNVFYRLPKQEVRGARRALAAKGNPSVANNIEGSSGACSVEGVQKGPQVVSSEANDANDRNVRNRKDECKRVLGENTVVVSKFVDTAIVGKSEAEDACHHGLVDPTINMKEAMNAINSMFRAPLETVPVPRKSQRNQLKEDRSMKNGFEVFVDENLDNGMKPTGSSQKRTEASQPPQELLQIYVDDEGFSETSDVNANSHEDSTSSASQPNGLVFPHPKDLPSEKSSDRDEESSHKSKFREDTVVCRFVGSAILDEPEVENVCHHGLVDPTINMKEAMNDINNMFGKPMDFVRKKRSMKLEKAPEINRGKELDGFSILADDDDMEQQQVAPPPKFSRKSKECELYEPTIHTKEAMDNINKMFNMPLDF</sequence>
<evidence type="ECO:0000313" key="4">
    <source>
        <dbReference type="Proteomes" id="UP000289738"/>
    </source>
</evidence>
<reference evidence="3 4" key="1">
    <citation type="submission" date="2019-01" db="EMBL/GenBank/DDBJ databases">
        <title>Sequencing of cultivated peanut Arachis hypogaea provides insights into genome evolution and oil improvement.</title>
        <authorList>
            <person name="Chen X."/>
        </authorList>
    </citation>
    <scope>NUCLEOTIDE SEQUENCE [LARGE SCALE GENOMIC DNA]</scope>
    <source>
        <strain evidence="4">cv. Fuhuasheng</strain>
        <tissue evidence="3">Leaves</tissue>
    </source>
</reference>
<dbReference type="AlphaFoldDB" id="A0A445B893"/>
<dbReference type="EMBL" id="SDMP01000010">
    <property type="protein sequence ID" value="RYR34890.1"/>
    <property type="molecule type" value="Genomic_DNA"/>
</dbReference>
<dbReference type="InterPro" id="IPR013212">
    <property type="entry name" value="Mad3/Bub1_I"/>
</dbReference>
<dbReference type="InterPro" id="IPR015661">
    <property type="entry name" value="Bub1/Mad3"/>
</dbReference>
<dbReference type="GO" id="GO:0004672">
    <property type="term" value="F:protein kinase activity"/>
    <property type="evidence" value="ECO:0007669"/>
    <property type="project" value="TreeGrafter"/>
</dbReference>
<feature type="region of interest" description="Disordered" evidence="1">
    <location>
        <begin position="346"/>
        <end position="392"/>
    </location>
</feature>
<comment type="caution">
    <text evidence="3">The sequence shown here is derived from an EMBL/GenBank/DDBJ whole genome shotgun (WGS) entry which is preliminary data.</text>
</comment>
<evidence type="ECO:0000259" key="2">
    <source>
        <dbReference type="PROSITE" id="PS51489"/>
    </source>
</evidence>
<evidence type="ECO:0000256" key="1">
    <source>
        <dbReference type="SAM" id="MobiDB-lite"/>
    </source>
</evidence>
<evidence type="ECO:0000313" key="3">
    <source>
        <dbReference type="EMBL" id="RYR34890.1"/>
    </source>
</evidence>
<dbReference type="Gene3D" id="1.25.40.430">
    <property type="match status" value="1"/>
</dbReference>
<keyword evidence="4" id="KW-1185">Reference proteome</keyword>
<feature type="compositionally biased region" description="Polar residues" evidence="1">
    <location>
        <begin position="346"/>
        <end position="366"/>
    </location>
</feature>
<feature type="compositionally biased region" description="Polar residues" evidence="1">
    <location>
        <begin position="318"/>
        <end position="331"/>
    </location>
</feature>
<name>A0A445B893_ARAHY</name>
<feature type="compositionally biased region" description="Basic and acidic residues" evidence="1">
    <location>
        <begin position="372"/>
        <end position="392"/>
    </location>
</feature>
<dbReference type="PROSITE" id="PS51489">
    <property type="entry name" value="BUB1_N"/>
    <property type="match status" value="1"/>
</dbReference>
<dbReference type="PANTHER" id="PTHR14030:SF2">
    <property type="entry name" value="OS11G0128700 PROTEIN"/>
    <property type="match status" value="1"/>
</dbReference>
<protein>
    <recommendedName>
        <fullName evidence="2">BUB1 N-terminal domain-containing protein</fullName>
    </recommendedName>
</protein>
<dbReference type="PANTHER" id="PTHR14030">
    <property type="entry name" value="MITOTIC CHECKPOINT SERINE/THREONINE-PROTEIN KINASE BUB1"/>
    <property type="match status" value="1"/>
</dbReference>
<accession>A0A445B893</accession>
<dbReference type="STRING" id="3818.A0A445B893"/>
<feature type="domain" description="BUB1 N-terminal" evidence="2">
    <location>
        <begin position="10"/>
        <end position="169"/>
    </location>
</feature>
<gene>
    <name evidence="3" type="ORF">Ahy_A10g049949</name>
</gene>